<reference evidence="4 5" key="1">
    <citation type="submission" date="2013-05" db="EMBL/GenBank/DDBJ databases">
        <title>Draft genome of the parasitic nematode Anyclostoma ceylanicum.</title>
        <authorList>
            <person name="Mitreva M."/>
        </authorList>
    </citation>
    <scope>NUCLEOTIDE SEQUENCE [LARGE SCALE GENOMIC DNA]</scope>
</reference>
<dbReference type="EMBL" id="KE124881">
    <property type="protein sequence ID" value="EPB75942.1"/>
    <property type="molecule type" value="Genomic_DNA"/>
</dbReference>
<feature type="compositionally biased region" description="Low complexity" evidence="1">
    <location>
        <begin position="29"/>
        <end position="162"/>
    </location>
</feature>
<evidence type="ECO:0000259" key="3">
    <source>
        <dbReference type="PROSITE" id="PS50041"/>
    </source>
</evidence>
<feature type="domain" description="C-type lectin" evidence="3">
    <location>
        <begin position="186"/>
        <end position="247"/>
    </location>
</feature>
<organism evidence="4 5">
    <name type="scientific">Ancylostoma ceylanicum</name>
    <dbReference type="NCBI Taxonomy" id="53326"/>
    <lineage>
        <taxon>Eukaryota</taxon>
        <taxon>Metazoa</taxon>
        <taxon>Ecdysozoa</taxon>
        <taxon>Nematoda</taxon>
        <taxon>Chromadorea</taxon>
        <taxon>Rhabditida</taxon>
        <taxon>Rhabditina</taxon>
        <taxon>Rhabditomorpha</taxon>
        <taxon>Strongyloidea</taxon>
        <taxon>Ancylostomatidae</taxon>
        <taxon>Ancylostomatinae</taxon>
        <taxon>Ancylostoma</taxon>
    </lineage>
</organism>
<dbReference type="CDD" id="cd00037">
    <property type="entry name" value="CLECT"/>
    <property type="match status" value="2"/>
</dbReference>
<dbReference type="InterPro" id="IPR016187">
    <property type="entry name" value="CTDL_fold"/>
</dbReference>
<protein>
    <submittedName>
        <fullName evidence="4">Lectin C-type domain protein</fullName>
    </submittedName>
</protein>
<evidence type="ECO:0000313" key="4">
    <source>
        <dbReference type="EMBL" id="EPB75942.1"/>
    </source>
</evidence>
<evidence type="ECO:0000256" key="2">
    <source>
        <dbReference type="SAM" id="SignalP"/>
    </source>
</evidence>
<dbReference type="SUPFAM" id="SSF56436">
    <property type="entry name" value="C-type lectin-like"/>
    <property type="match status" value="2"/>
</dbReference>
<dbReference type="Proteomes" id="UP000054495">
    <property type="component" value="Unassembled WGS sequence"/>
</dbReference>
<dbReference type="PANTHER" id="PTHR22803">
    <property type="entry name" value="MANNOSE, PHOSPHOLIPASE, LECTIN RECEPTOR RELATED"/>
    <property type="match status" value="1"/>
</dbReference>
<dbReference type="PROSITE" id="PS50041">
    <property type="entry name" value="C_TYPE_LECTIN_2"/>
    <property type="match status" value="2"/>
</dbReference>
<accession>A0A0D6M7V2</accession>
<dbReference type="InterPro" id="IPR001304">
    <property type="entry name" value="C-type_lectin-like"/>
</dbReference>
<dbReference type="Gene3D" id="3.10.100.10">
    <property type="entry name" value="Mannose-Binding Protein A, subunit A"/>
    <property type="match status" value="3"/>
</dbReference>
<dbReference type="Pfam" id="PF00059">
    <property type="entry name" value="Lectin_C"/>
    <property type="match status" value="2"/>
</dbReference>
<proteinExistence type="predicted"/>
<gene>
    <name evidence="4" type="ORF">ANCCEY_04960</name>
</gene>
<sequence>MVSPTAVCVLLLALCGNLQGQAQHIQPQGQGNTQLQAAPQAQGNTQPQAAPQAQGNTQPQATPQGQGNTQPQATPQGQGNTQPQAAPQGQGNTQPQAAPQGQGNTQPQAAPQGQGNTQPQAAPQGQGNTQPQAAPQGQGNTQPQAAPQGQGNQPQTNTTTTTERPTRPPWPNNAKTALASTNATAFWIGASDLVTTGKWAWTDNTNFLYTNWASGQPQSGKDCASTRLSDGRWLADGCLVTKAYACAVPPQLASTCPPPPTCPTLTTPTPAVCTQRRCTPHCDSEWTYFVQANSCYKLFFGQKWDDAEAFCIEQGGHLASVHSEQENTFVARNAWVWSDKTKVDYINWAPKQPDNPGKENCVQIAQDPSDHGWYENWNNEDCNTVMRAFVCKKNSIA</sequence>
<keyword evidence="2" id="KW-0732">Signal</keyword>
<dbReference type="InterPro" id="IPR016186">
    <property type="entry name" value="C-type_lectin-like/link_sf"/>
</dbReference>
<evidence type="ECO:0000256" key="1">
    <source>
        <dbReference type="SAM" id="MobiDB-lite"/>
    </source>
</evidence>
<feature type="region of interest" description="Disordered" evidence="1">
    <location>
        <begin position="29"/>
        <end position="175"/>
    </location>
</feature>
<dbReference type="InterPro" id="IPR050111">
    <property type="entry name" value="C-type_lectin/snaclec_domain"/>
</dbReference>
<evidence type="ECO:0000313" key="5">
    <source>
        <dbReference type="Proteomes" id="UP000054495"/>
    </source>
</evidence>
<keyword evidence="5" id="KW-1185">Reference proteome</keyword>
<feature type="signal peptide" evidence="2">
    <location>
        <begin position="1"/>
        <end position="22"/>
    </location>
</feature>
<dbReference type="AlphaFoldDB" id="A0A0D6M7V2"/>
<dbReference type="SMART" id="SM00034">
    <property type="entry name" value="CLECT"/>
    <property type="match status" value="2"/>
</dbReference>
<name>A0A0D6M7V2_9BILA</name>
<feature type="chain" id="PRO_5002307671" evidence="2">
    <location>
        <begin position="23"/>
        <end position="397"/>
    </location>
</feature>
<feature type="domain" description="C-type lectin" evidence="3">
    <location>
        <begin position="291"/>
        <end position="383"/>
    </location>
</feature>